<proteinExistence type="inferred from homology"/>
<gene>
    <name evidence="11" type="ORF">H8K47_03190</name>
</gene>
<dbReference type="InterPro" id="IPR050824">
    <property type="entry name" value="Thiol_disulfide_DsbA"/>
</dbReference>
<dbReference type="PANTHER" id="PTHR35891">
    <property type="entry name" value="THIOL:DISULFIDE INTERCHANGE PROTEIN DSBA"/>
    <property type="match status" value="1"/>
</dbReference>
<evidence type="ECO:0000256" key="3">
    <source>
        <dbReference type="ARBA" id="ARBA00013831"/>
    </source>
</evidence>
<protein>
    <recommendedName>
        <fullName evidence="3">Thiol:disulfide interchange protein DsbA</fullName>
    </recommendedName>
</protein>
<keyword evidence="7" id="KW-0676">Redox-active center</keyword>
<evidence type="ECO:0000256" key="2">
    <source>
        <dbReference type="ARBA" id="ARBA00005791"/>
    </source>
</evidence>
<comment type="caution">
    <text evidence="11">The sequence shown here is derived from an EMBL/GenBank/DDBJ whole genome shotgun (WGS) entry which is preliminary data.</text>
</comment>
<dbReference type="Gene3D" id="3.40.30.10">
    <property type="entry name" value="Glutaredoxin"/>
    <property type="match status" value="1"/>
</dbReference>
<dbReference type="GO" id="GO:0042597">
    <property type="term" value="C:periplasmic space"/>
    <property type="evidence" value="ECO:0007669"/>
    <property type="project" value="UniProtKB-SubCell"/>
</dbReference>
<evidence type="ECO:0000313" key="11">
    <source>
        <dbReference type="EMBL" id="MBC3934360.1"/>
    </source>
</evidence>
<dbReference type="GO" id="GO:0015036">
    <property type="term" value="F:disulfide oxidoreductase activity"/>
    <property type="evidence" value="ECO:0007669"/>
    <property type="project" value="UniProtKB-ARBA"/>
</dbReference>
<evidence type="ECO:0000256" key="1">
    <source>
        <dbReference type="ARBA" id="ARBA00004418"/>
    </source>
</evidence>
<dbReference type="Pfam" id="PF01323">
    <property type="entry name" value="DSBA"/>
    <property type="match status" value="1"/>
</dbReference>
<dbReference type="AlphaFoldDB" id="A0A923I0Y4"/>
<feature type="chain" id="PRO_5037817326" description="Thiol:disulfide interchange protein DsbA" evidence="9">
    <location>
        <begin position="26"/>
        <end position="249"/>
    </location>
</feature>
<name>A0A923I0Y4_9BURK</name>
<dbReference type="PANTHER" id="PTHR35891:SF3">
    <property type="entry name" value="THIOL:DISULFIDE INTERCHANGE PROTEIN DSBL"/>
    <property type="match status" value="1"/>
</dbReference>
<dbReference type="Proteomes" id="UP000612361">
    <property type="component" value="Unassembled WGS sequence"/>
</dbReference>
<feature type="signal peptide" evidence="9">
    <location>
        <begin position="1"/>
        <end position="25"/>
    </location>
</feature>
<keyword evidence="6" id="KW-1015">Disulfide bond</keyword>
<evidence type="ECO:0000313" key="12">
    <source>
        <dbReference type="Proteomes" id="UP000612361"/>
    </source>
</evidence>
<keyword evidence="12" id="KW-1185">Reference proteome</keyword>
<feature type="domain" description="Thioredoxin" evidence="10">
    <location>
        <begin position="13"/>
        <end position="157"/>
    </location>
</feature>
<evidence type="ECO:0000256" key="8">
    <source>
        <dbReference type="SAM" id="MobiDB-lite"/>
    </source>
</evidence>
<dbReference type="CDD" id="cd03019">
    <property type="entry name" value="DsbA_DsbA"/>
    <property type="match status" value="1"/>
</dbReference>
<dbReference type="InterPro" id="IPR001853">
    <property type="entry name" value="DSBA-like_thioredoxin_dom"/>
</dbReference>
<dbReference type="InterPro" id="IPR017937">
    <property type="entry name" value="Thioredoxin_CS"/>
</dbReference>
<evidence type="ECO:0000256" key="6">
    <source>
        <dbReference type="ARBA" id="ARBA00023157"/>
    </source>
</evidence>
<sequence>MRVLQQLFRGVVIASLSMAAGLALATPAAPEAGKEYRVLTKAQPVEAGKKIEVTEFFGYFCPHCNALEPLIAEWVKKHSDQIVFKRVHVNFHGLVTQQKLFLTLDTMGKLESHHIKAFNAYHVDRNRLQTDADVMNFVAKSGLDKQKFSEIYNSAFSMQSKVARLNQTQEAYQVDSVPMIAIDGRYVTSPAQAVSGVGRVTEDVQNRAALQVMDFLLAKVQKEKGISTAATSAPAAAPAATAQTPAKKK</sequence>
<accession>A0A923I0Y4</accession>
<dbReference type="EMBL" id="JACOGG010000002">
    <property type="protein sequence ID" value="MBC3934360.1"/>
    <property type="molecule type" value="Genomic_DNA"/>
</dbReference>
<dbReference type="InterPro" id="IPR013766">
    <property type="entry name" value="Thioredoxin_domain"/>
</dbReference>
<keyword evidence="5" id="KW-0574">Periplasm</keyword>
<reference evidence="11" key="1">
    <citation type="submission" date="2020-08" db="EMBL/GenBank/DDBJ databases">
        <title>Novel species isolated from subtropical streams in China.</title>
        <authorList>
            <person name="Lu H."/>
        </authorList>
    </citation>
    <scope>NUCLEOTIDE SEQUENCE</scope>
    <source>
        <strain evidence="11">CY7W</strain>
    </source>
</reference>
<feature type="region of interest" description="Disordered" evidence="8">
    <location>
        <begin position="228"/>
        <end position="249"/>
    </location>
</feature>
<evidence type="ECO:0000256" key="5">
    <source>
        <dbReference type="ARBA" id="ARBA00022764"/>
    </source>
</evidence>
<evidence type="ECO:0000259" key="10">
    <source>
        <dbReference type="PROSITE" id="PS51352"/>
    </source>
</evidence>
<dbReference type="RefSeq" id="WP_186879975.1">
    <property type="nucleotide sequence ID" value="NZ_JACOGG010000002.1"/>
</dbReference>
<dbReference type="InterPro" id="IPR036249">
    <property type="entry name" value="Thioredoxin-like_sf"/>
</dbReference>
<keyword evidence="4 9" id="KW-0732">Signal</keyword>
<comment type="similarity">
    <text evidence="2">Belongs to the thioredoxin family. DsbA subfamily.</text>
</comment>
<dbReference type="InterPro" id="IPR023205">
    <property type="entry name" value="DsbA/DsbL"/>
</dbReference>
<dbReference type="PROSITE" id="PS00194">
    <property type="entry name" value="THIOREDOXIN_1"/>
    <property type="match status" value="1"/>
</dbReference>
<dbReference type="SUPFAM" id="SSF52833">
    <property type="entry name" value="Thioredoxin-like"/>
    <property type="match status" value="1"/>
</dbReference>
<evidence type="ECO:0000256" key="4">
    <source>
        <dbReference type="ARBA" id="ARBA00022729"/>
    </source>
</evidence>
<dbReference type="PROSITE" id="PS51352">
    <property type="entry name" value="THIOREDOXIN_2"/>
    <property type="match status" value="1"/>
</dbReference>
<evidence type="ECO:0000256" key="7">
    <source>
        <dbReference type="ARBA" id="ARBA00023284"/>
    </source>
</evidence>
<comment type="subcellular location">
    <subcellularLocation>
        <location evidence="1">Periplasm</location>
    </subcellularLocation>
</comment>
<organism evidence="11 12">
    <name type="scientific">Undibacterium rugosum</name>
    <dbReference type="NCBI Taxonomy" id="2762291"/>
    <lineage>
        <taxon>Bacteria</taxon>
        <taxon>Pseudomonadati</taxon>
        <taxon>Pseudomonadota</taxon>
        <taxon>Betaproteobacteria</taxon>
        <taxon>Burkholderiales</taxon>
        <taxon>Oxalobacteraceae</taxon>
        <taxon>Undibacterium</taxon>
    </lineage>
</organism>
<evidence type="ECO:0000256" key="9">
    <source>
        <dbReference type="SAM" id="SignalP"/>
    </source>
</evidence>